<sequence>MLIVQPQHQVVILDTGLRPNSPYVRAIKEYKDFVQCGKSQDSKEGKDSKSHKGSSTHGKEDQAEIKKIDNTGHGTCAVHLMFKVLDSAEVSVGRVFDTNVESPKTKDLIADAIKWAREHCKADIISLASGFQDRHEGIATQIQQAVDANILVFAASSNYGNMRKITFPGRIKYQVFCIFSTDVLGRVANRSASFNPPARKNTFNFAVLGEGIDPSEINLEPGPLLEGTSYSTSIAAALAGRVLDFSRQREPSTKIRQFEKLKTFHGMEAVFCKLARDTAMGDYNCIIPINLIENCLGEERSEQRRKVCGAISTALEDIDGS</sequence>
<dbReference type="SUPFAM" id="SSF52743">
    <property type="entry name" value="Subtilisin-like"/>
    <property type="match status" value="1"/>
</dbReference>
<evidence type="ECO:0000313" key="3">
    <source>
        <dbReference type="EMBL" id="EMR72167.1"/>
    </source>
</evidence>
<protein>
    <submittedName>
        <fullName evidence="3">Putative extracellular alkaline serine protease protein</fullName>
    </submittedName>
</protein>
<dbReference type="OMA" id="QLMPERH"/>
<organism evidence="3 4">
    <name type="scientific">Eutypa lata (strain UCR-EL1)</name>
    <name type="common">Grapevine dieback disease fungus</name>
    <name type="synonym">Eutypa armeniacae</name>
    <dbReference type="NCBI Taxonomy" id="1287681"/>
    <lineage>
        <taxon>Eukaryota</taxon>
        <taxon>Fungi</taxon>
        <taxon>Dikarya</taxon>
        <taxon>Ascomycota</taxon>
        <taxon>Pezizomycotina</taxon>
        <taxon>Sordariomycetes</taxon>
        <taxon>Xylariomycetidae</taxon>
        <taxon>Xylariales</taxon>
        <taxon>Diatrypaceae</taxon>
        <taxon>Eutypa</taxon>
    </lineage>
</organism>
<feature type="region of interest" description="Disordered" evidence="1">
    <location>
        <begin position="38"/>
        <end position="63"/>
    </location>
</feature>
<dbReference type="InterPro" id="IPR036852">
    <property type="entry name" value="Peptidase_S8/S53_dom_sf"/>
</dbReference>
<reference evidence="4" key="1">
    <citation type="journal article" date="2013" name="Genome Announc.">
        <title>Draft genome sequence of the grapevine dieback fungus Eutypa lata UCR-EL1.</title>
        <authorList>
            <person name="Blanco-Ulate B."/>
            <person name="Rolshausen P.E."/>
            <person name="Cantu D."/>
        </authorList>
    </citation>
    <scope>NUCLEOTIDE SEQUENCE [LARGE SCALE GENOMIC DNA]</scope>
    <source>
        <strain evidence="4">UCR-EL1</strain>
    </source>
</reference>
<dbReference type="GO" id="GO:0004252">
    <property type="term" value="F:serine-type endopeptidase activity"/>
    <property type="evidence" value="ECO:0007669"/>
    <property type="project" value="InterPro"/>
</dbReference>
<keyword evidence="3" id="KW-0645">Protease</keyword>
<dbReference type="Gene3D" id="3.40.50.200">
    <property type="entry name" value="Peptidase S8/S53 domain"/>
    <property type="match status" value="1"/>
</dbReference>
<evidence type="ECO:0000313" key="4">
    <source>
        <dbReference type="Proteomes" id="UP000012174"/>
    </source>
</evidence>
<dbReference type="HOGENOM" id="CLU_050075_0_0_1"/>
<accession>M7T6D1</accession>
<dbReference type="Pfam" id="PF00082">
    <property type="entry name" value="Peptidase_S8"/>
    <property type="match status" value="1"/>
</dbReference>
<keyword evidence="3" id="KW-0378">Hydrolase</keyword>
<dbReference type="OrthoDB" id="3565018at2759"/>
<feature type="compositionally biased region" description="Basic and acidic residues" evidence="1">
    <location>
        <begin position="40"/>
        <end position="50"/>
    </location>
</feature>
<dbReference type="AlphaFoldDB" id="M7T6D1"/>
<gene>
    <name evidence="3" type="ORF">UCREL1_785</name>
</gene>
<dbReference type="InterPro" id="IPR000209">
    <property type="entry name" value="Peptidase_S8/S53_dom"/>
</dbReference>
<keyword evidence="4" id="KW-1185">Reference proteome</keyword>
<evidence type="ECO:0000259" key="2">
    <source>
        <dbReference type="Pfam" id="PF00082"/>
    </source>
</evidence>
<proteinExistence type="predicted"/>
<evidence type="ECO:0000256" key="1">
    <source>
        <dbReference type="SAM" id="MobiDB-lite"/>
    </source>
</evidence>
<dbReference type="Proteomes" id="UP000012174">
    <property type="component" value="Unassembled WGS sequence"/>
</dbReference>
<dbReference type="GO" id="GO:0006508">
    <property type="term" value="P:proteolysis"/>
    <property type="evidence" value="ECO:0007669"/>
    <property type="project" value="UniProtKB-KW"/>
</dbReference>
<dbReference type="KEGG" id="ela:UCREL1_785"/>
<name>M7T6D1_EUTLA</name>
<feature type="domain" description="Peptidase S8/S53" evidence="2">
    <location>
        <begin position="10"/>
        <end position="249"/>
    </location>
</feature>
<dbReference type="EMBL" id="KB705509">
    <property type="protein sequence ID" value="EMR72167.1"/>
    <property type="molecule type" value="Genomic_DNA"/>
</dbReference>